<sequence>DWTDCNDTINAIYTQQHNDTGDVFDHIYSSGYPLRVLIYNGDIDTACNFLGDQWFVEAFAKRHGLATTKNYGEWDFESIIAGYWKRFAGGKLQVDLLTVKGAGHLVPTDRPGPSFQMINAFLNNVSYNSSSPLVVARTPLKPQYQIQAQIAQSVKVNQLRSRTADFVARRSGAKPDGESIAQEIPVPPRQQARYYPDSKLDDLITNLPGLTFQDGFQMYSGFLNATNGTHLHYWLVESERDPANDPIVLWLNGGPGCSSLVGLLTELGPFRPSADGSELLENPYSWNKFANVFFLEAPRAVGYSYNENDPDNIQQYNDDKTADDNAAAVINFFAKFPEYQNRPFYITGESYGGVYIPTLADRILAYVNGGNQNQINFQGVAIGNGILSEYDQLNSAVDLMYFRGIYDRENYEEVAKCCVNNDVWSARTCNFSIYDWQDSAPGYNDTFFKNCQNLVRYLGEELVDGTTNDAYNTYQDCYNGQAGLLQRTGRHAGPAKLLGPTPEEGTQPPQQARGL</sequence>
<keyword evidence="4" id="KW-1185">Reference proteome</keyword>
<dbReference type="InterPro" id="IPR001563">
    <property type="entry name" value="Peptidase_S10"/>
</dbReference>
<evidence type="ECO:0000313" key="5">
    <source>
        <dbReference type="WBParaSite" id="L893_g34072.t1"/>
    </source>
</evidence>
<keyword evidence="2" id="KW-0645">Protease</keyword>
<keyword evidence="2" id="KW-0121">Carboxypeptidase</keyword>
<comment type="similarity">
    <text evidence="1 2">Belongs to the peptidase S10 family.</text>
</comment>
<dbReference type="InterPro" id="IPR033124">
    <property type="entry name" value="Ser_caboxypep_his_AS"/>
</dbReference>
<accession>A0A1I8A8H4</accession>
<organism evidence="4 5">
    <name type="scientific">Steinernema glaseri</name>
    <dbReference type="NCBI Taxonomy" id="37863"/>
    <lineage>
        <taxon>Eukaryota</taxon>
        <taxon>Metazoa</taxon>
        <taxon>Ecdysozoa</taxon>
        <taxon>Nematoda</taxon>
        <taxon>Chromadorea</taxon>
        <taxon>Rhabditida</taxon>
        <taxon>Tylenchina</taxon>
        <taxon>Panagrolaimomorpha</taxon>
        <taxon>Strongyloidoidea</taxon>
        <taxon>Steinernematidae</taxon>
        <taxon>Steinernema</taxon>
    </lineage>
</organism>
<dbReference type="Pfam" id="PF00450">
    <property type="entry name" value="Peptidase_S10"/>
    <property type="match status" value="2"/>
</dbReference>
<evidence type="ECO:0000256" key="2">
    <source>
        <dbReference type="RuleBase" id="RU361156"/>
    </source>
</evidence>
<feature type="region of interest" description="Disordered" evidence="3">
    <location>
        <begin position="492"/>
        <end position="515"/>
    </location>
</feature>
<dbReference type="GO" id="GO:0006508">
    <property type="term" value="P:proteolysis"/>
    <property type="evidence" value="ECO:0007669"/>
    <property type="project" value="UniProtKB-KW"/>
</dbReference>
<evidence type="ECO:0000313" key="4">
    <source>
        <dbReference type="Proteomes" id="UP000095287"/>
    </source>
</evidence>
<dbReference type="WBParaSite" id="L893_g34072.t1">
    <property type="protein sequence ID" value="L893_g34072.t1"/>
    <property type="gene ID" value="L893_g34072"/>
</dbReference>
<dbReference type="GO" id="GO:0004185">
    <property type="term" value="F:serine-type carboxypeptidase activity"/>
    <property type="evidence" value="ECO:0007669"/>
    <property type="project" value="UniProtKB-UniRule"/>
</dbReference>
<dbReference type="PANTHER" id="PTHR11802">
    <property type="entry name" value="SERINE PROTEASE FAMILY S10 SERINE CARBOXYPEPTIDASE"/>
    <property type="match status" value="1"/>
</dbReference>
<protein>
    <recommendedName>
        <fullName evidence="2">Carboxypeptidase</fullName>
        <ecNumber evidence="2">3.4.16.-</ecNumber>
    </recommendedName>
</protein>
<dbReference type="Proteomes" id="UP000095287">
    <property type="component" value="Unplaced"/>
</dbReference>
<dbReference type="SUPFAM" id="SSF53474">
    <property type="entry name" value="alpha/beta-Hydrolases"/>
    <property type="match status" value="2"/>
</dbReference>
<dbReference type="Gene3D" id="3.40.50.1820">
    <property type="entry name" value="alpha/beta hydrolase"/>
    <property type="match status" value="2"/>
</dbReference>
<dbReference type="InterPro" id="IPR029058">
    <property type="entry name" value="AB_hydrolase_fold"/>
</dbReference>
<dbReference type="PROSITE" id="PS00131">
    <property type="entry name" value="CARBOXYPEPT_SER_SER"/>
    <property type="match status" value="1"/>
</dbReference>
<dbReference type="InterPro" id="IPR018202">
    <property type="entry name" value="Ser_caboxypep_ser_AS"/>
</dbReference>
<evidence type="ECO:0000256" key="3">
    <source>
        <dbReference type="SAM" id="MobiDB-lite"/>
    </source>
</evidence>
<reference evidence="5" key="1">
    <citation type="submission" date="2016-11" db="UniProtKB">
        <authorList>
            <consortium name="WormBaseParasite"/>
        </authorList>
    </citation>
    <scope>IDENTIFICATION</scope>
</reference>
<dbReference type="PRINTS" id="PR00724">
    <property type="entry name" value="CRBOXYPTASEC"/>
</dbReference>
<feature type="compositionally biased region" description="Low complexity" evidence="3">
    <location>
        <begin position="499"/>
        <end position="515"/>
    </location>
</feature>
<dbReference type="PROSITE" id="PS00560">
    <property type="entry name" value="CARBOXYPEPT_SER_HIS"/>
    <property type="match status" value="1"/>
</dbReference>
<evidence type="ECO:0000256" key="1">
    <source>
        <dbReference type="ARBA" id="ARBA00009431"/>
    </source>
</evidence>
<name>A0A1I8A8H4_9BILA</name>
<keyword evidence="2" id="KW-0378">Hydrolase</keyword>
<dbReference type="AlphaFoldDB" id="A0A1I8A8H4"/>
<dbReference type="PANTHER" id="PTHR11802:SF480">
    <property type="entry name" value="CARBOXYPEPTIDASE"/>
    <property type="match status" value="1"/>
</dbReference>
<proteinExistence type="inferred from homology"/>
<dbReference type="FunFam" id="3.40.50.1820:FF:000540">
    <property type="entry name" value="Carboxypeptidase"/>
    <property type="match status" value="1"/>
</dbReference>
<dbReference type="EC" id="3.4.16.-" evidence="2"/>